<feature type="transmembrane region" description="Helical" evidence="8">
    <location>
        <begin position="244"/>
        <end position="266"/>
    </location>
</feature>
<proteinExistence type="inferred from homology"/>
<keyword evidence="11" id="KW-1185">Reference proteome</keyword>
<evidence type="ECO:0000256" key="1">
    <source>
        <dbReference type="ARBA" id="ARBA00004429"/>
    </source>
</evidence>
<dbReference type="RefSeq" id="WP_144687243.1">
    <property type="nucleotide sequence ID" value="NZ_VLLQ01000001.1"/>
</dbReference>
<evidence type="ECO:0000256" key="2">
    <source>
        <dbReference type="ARBA" id="ARBA00022448"/>
    </source>
</evidence>
<feature type="transmembrane region" description="Helical" evidence="8">
    <location>
        <begin position="21"/>
        <end position="44"/>
    </location>
</feature>
<keyword evidence="5 8" id="KW-0812">Transmembrane</keyword>
<comment type="subcellular location">
    <subcellularLocation>
        <location evidence="1">Cell inner membrane</location>
        <topology evidence="1">Multi-pass membrane protein</topology>
    </subcellularLocation>
    <subcellularLocation>
        <location evidence="8">Cell membrane</location>
        <topology evidence="8">Multi-pass membrane protein</topology>
    </subcellularLocation>
</comment>
<comment type="similarity">
    <text evidence="8">Belongs to the binding-protein-dependent transport system permease family.</text>
</comment>
<feature type="transmembrane region" description="Helical" evidence="8">
    <location>
        <begin position="188"/>
        <end position="208"/>
    </location>
</feature>
<dbReference type="PROSITE" id="PS50928">
    <property type="entry name" value="ABC_TM1"/>
    <property type="match status" value="1"/>
</dbReference>
<keyword evidence="7 8" id="KW-0472">Membrane</keyword>
<dbReference type="InterPro" id="IPR035906">
    <property type="entry name" value="MetI-like_sf"/>
</dbReference>
<evidence type="ECO:0000256" key="7">
    <source>
        <dbReference type="ARBA" id="ARBA00023136"/>
    </source>
</evidence>
<dbReference type="PANTHER" id="PTHR43357">
    <property type="entry name" value="INNER MEMBRANE ABC TRANSPORTER PERMEASE PROTEIN YDCV"/>
    <property type="match status" value="1"/>
</dbReference>
<reference evidence="11" key="1">
    <citation type="submission" date="2019-08" db="EMBL/GenBank/DDBJ databases">
        <title>Arthrobacter sp. nov., isolated from plateau pika and Tibetan wild ass.</title>
        <authorList>
            <person name="Ge Y."/>
        </authorList>
    </citation>
    <scope>NUCLEOTIDE SEQUENCE [LARGE SCALE GENOMIC DNA]</scope>
    <source>
        <strain evidence="11">HF-1365</strain>
    </source>
</reference>
<gene>
    <name evidence="10" type="ORF">GJE22_01595</name>
</gene>
<feature type="transmembrane region" description="Helical" evidence="8">
    <location>
        <begin position="138"/>
        <end position="159"/>
    </location>
</feature>
<evidence type="ECO:0000313" key="10">
    <source>
        <dbReference type="EMBL" id="MRX79310.1"/>
    </source>
</evidence>
<feature type="transmembrane region" description="Helical" evidence="8">
    <location>
        <begin position="111"/>
        <end position="132"/>
    </location>
</feature>
<keyword evidence="6 8" id="KW-1133">Transmembrane helix</keyword>
<protein>
    <submittedName>
        <fullName evidence="10">ABC transporter permease subunit</fullName>
    </submittedName>
</protein>
<feature type="transmembrane region" description="Helical" evidence="8">
    <location>
        <begin position="76"/>
        <end position="99"/>
    </location>
</feature>
<dbReference type="Proteomes" id="UP000470010">
    <property type="component" value="Unassembled WGS sequence"/>
</dbReference>
<sequence length="276" mass="29913">MSKKNAVASAAPKQKTSLAGKIFLGAVALYLLIPFAVTLVYSLFVEWTDILPSGFTLRNYVELFSNTTFWMSIGRTLILCIVSVIITIVLILAAMYVVVAVNRKLAGVMQFLCMIPYALQGVILSIGIISLYTGTGTILSNRLFMLFGAYTILVLPYIYQGIRNALNSIDAEMLIQAAEMLGCGRFRAYVQVVLPNILSGILVSSLLAESIIFGDFVLANNIAGTNYQNIQVFLQANMDVSSGLSSAIVVVIFVVVALVTAVVLKLQNSSTQKETK</sequence>
<evidence type="ECO:0000256" key="8">
    <source>
        <dbReference type="RuleBase" id="RU363032"/>
    </source>
</evidence>
<keyword evidence="2 8" id="KW-0813">Transport</keyword>
<evidence type="ECO:0000256" key="3">
    <source>
        <dbReference type="ARBA" id="ARBA00022475"/>
    </source>
</evidence>
<keyword evidence="4" id="KW-0997">Cell inner membrane</keyword>
<evidence type="ECO:0000256" key="6">
    <source>
        <dbReference type="ARBA" id="ARBA00022989"/>
    </source>
</evidence>
<accession>A0A7K0G747</accession>
<dbReference type="Pfam" id="PF00528">
    <property type="entry name" value="BPD_transp_1"/>
    <property type="match status" value="1"/>
</dbReference>
<dbReference type="PANTHER" id="PTHR43357:SF4">
    <property type="entry name" value="INNER MEMBRANE ABC TRANSPORTER PERMEASE PROTEIN YDCV"/>
    <property type="match status" value="1"/>
</dbReference>
<feature type="domain" description="ABC transmembrane type-1" evidence="9">
    <location>
        <begin position="73"/>
        <end position="263"/>
    </location>
</feature>
<organism evidence="10 11">
    <name type="scientific">Enorma shizhengliae</name>
    <dbReference type="NCBI Taxonomy" id="2606615"/>
    <lineage>
        <taxon>Bacteria</taxon>
        <taxon>Bacillati</taxon>
        <taxon>Actinomycetota</taxon>
        <taxon>Coriobacteriia</taxon>
        <taxon>Coriobacteriales</taxon>
        <taxon>Coriobacteriaceae</taxon>
        <taxon>Enorma</taxon>
    </lineage>
</organism>
<evidence type="ECO:0000256" key="4">
    <source>
        <dbReference type="ARBA" id="ARBA00022519"/>
    </source>
</evidence>
<evidence type="ECO:0000256" key="5">
    <source>
        <dbReference type="ARBA" id="ARBA00022692"/>
    </source>
</evidence>
<keyword evidence="3" id="KW-1003">Cell membrane</keyword>
<dbReference type="InterPro" id="IPR000515">
    <property type="entry name" value="MetI-like"/>
</dbReference>
<dbReference type="SUPFAM" id="SSF161098">
    <property type="entry name" value="MetI-like"/>
    <property type="match status" value="1"/>
</dbReference>
<evidence type="ECO:0000259" key="9">
    <source>
        <dbReference type="PROSITE" id="PS50928"/>
    </source>
</evidence>
<name>A0A7K0G747_9ACTN</name>
<dbReference type="GO" id="GO:0005886">
    <property type="term" value="C:plasma membrane"/>
    <property type="evidence" value="ECO:0007669"/>
    <property type="project" value="UniProtKB-SubCell"/>
</dbReference>
<dbReference type="CDD" id="cd06261">
    <property type="entry name" value="TM_PBP2"/>
    <property type="match status" value="1"/>
</dbReference>
<evidence type="ECO:0000313" key="11">
    <source>
        <dbReference type="Proteomes" id="UP000470010"/>
    </source>
</evidence>
<dbReference type="Gene3D" id="1.10.3720.10">
    <property type="entry name" value="MetI-like"/>
    <property type="match status" value="1"/>
</dbReference>
<dbReference type="GO" id="GO:0055085">
    <property type="term" value="P:transmembrane transport"/>
    <property type="evidence" value="ECO:0007669"/>
    <property type="project" value="InterPro"/>
</dbReference>
<comment type="caution">
    <text evidence="10">The sequence shown here is derived from an EMBL/GenBank/DDBJ whole genome shotgun (WGS) entry which is preliminary data.</text>
</comment>
<dbReference type="AlphaFoldDB" id="A0A7K0G747"/>
<dbReference type="EMBL" id="VTFZ01000001">
    <property type="protein sequence ID" value="MRX79310.1"/>
    <property type="molecule type" value="Genomic_DNA"/>
</dbReference>